<name>A0A7Z0QLD4_9BRAD</name>
<evidence type="ECO:0000256" key="1">
    <source>
        <dbReference type="SAM" id="Coils"/>
    </source>
</evidence>
<reference evidence="3" key="2">
    <citation type="submission" date="2020-06" db="EMBL/GenBank/DDBJ databases">
        <title>Whole Genome Sequence of Bradyrhizobium sp. Strain 323S2.</title>
        <authorList>
            <person name="Bromfield E.S.P."/>
        </authorList>
    </citation>
    <scope>NUCLEOTIDE SEQUENCE [LARGE SCALE GENOMIC DNA]</scope>
    <source>
        <strain evidence="3">323S2</strain>
    </source>
</reference>
<feature type="coiled-coil region" evidence="1">
    <location>
        <begin position="114"/>
        <end position="141"/>
    </location>
</feature>
<sequence>MFKTLEAHVASGCTLREVESDLSSNEHDACGFDRASSENEPLSDDSHLEERTVEAVRRYRDALAAAADSEKAQARAHRALMSTLADLKRAVLEDRPPSIRKKLFGAGARAVTQSNEARQLFNKATATLEEARQALAALTQQLGYIPDVPAKGT</sequence>
<geneLocation type="plasmid" evidence="4 5">
    <name>pBb323S2a</name>
</geneLocation>
<dbReference type="Proteomes" id="UP000564836">
    <property type="component" value="Plasmid pBb323S2a"/>
</dbReference>
<dbReference type="EMBL" id="JACBFH010000004">
    <property type="protein sequence ID" value="NYY96669.1"/>
    <property type="molecule type" value="Genomic_DNA"/>
</dbReference>
<keyword evidence="1" id="KW-0175">Coiled coil</keyword>
<keyword evidence="4" id="KW-0614">Plasmid</keyword>
<organism evidence="3">
    <name type="scientific">Bradyrhizobium barranii subsp. barranii</name>
    <dbReference type="NCBI Taxonomy" id="2823807"/>
    <lineage>
        <taxon>Bacteria</taxon>
        <taxon>Pseudomonadati</taxon>
        <taxon>Pseudomonadota</taxon>
        <taxon>Alphaproteobacteria</taxon>
        <taxon>Hyphomicrobiales</taxon>
        <taxon>Nitrobacteraceae</taxon>
        <taxon>Bradyrhizobium</taxon>
        <taxon>Bradyrhizobium barranii</taxon>
    </lineage>
</organism>
<dbReference type="EMBL" id="CP088278">
    <property type="protein sequence ID" value="UGX89572.1"/>
    <property type="molecule type" value="Genomic_DNA"/>
</dbReference>
<feature type="compositionally biased region" description="Basic and acidic residues" evidence="2">
    <location>
        <begin position="26"/>
        <end position="37"/>
    </location>
</feature>
<protein>
    <submittedName>
        <fullName evidence="3">Uncharacterized protein</fullName>
    </submittedName>
</protein>
<dbReference type="AlphaFoldDB" id="A0A7Z0QLD4"/>
<evidence type="ECO:0000256" key="2">
    <source>
        <dbReference type="SAM" id="MobiDB-lite"/>
    </source>
</evidence>
<evidence type="ECO:0000313" key="5">
    <source>
        <dbReference type="Proteomes" id="UP000564836"/>
    </source>
</evidence>
<dbReference type="RefSeq" id="WP_018273878.1">
    <property type="nucleotide sequence ID" value="NZ_CP049700.1"/>
</dbReference>
<dbReference type="GeneID" id="92958969"/>
<evidence type="ECO:0000313" key="3">
    <source>
        <dbReference type="EMBL" id="NYY96669.1"/>
    </source>
</evidence>
<proteinExistence type="predicted"/>
<reference evidence="4 5" key="3">
    <citation type="journal article" date="2022" name="Int. J. Syst. Evol. Microbiol.">
        <title>Strains of Bradyrhizobium barranii sp. nov. associated with legumes native to Canada are symbionts of soybeans and belong to different subspecies (subsp. barranii subsp. nov. and subsp. apii subsp. nov.) and symbiovars (sv. glycinearum and sv. septentrionale).</title>
        <authorList>
            <person name="Bromfield E.S.P."/>
            <person name="Cloutier S."/>
            <person name="Wasai-Hara S."/>
            <person name="Minamisawa K."/>
        </authorList>
    </citation>
    <scope>NUCLEOTIDE SEQUENCE [LARGE SCALE GENOMIC DNA]</scope>
    <source>
        <strain evidence="4 5">323S2</strain>
        <plasmid evidence="5">pBb323S2a</plasmid>
    </source>
</reference>
<reference evidence="4 5" key="1">
    <citation type="journal article" date="2017" name="Syst. Appl. Microbiol.">
        <title>Soybeans inoculated with root zone soils of Canadian native legumes harbour diverse and novel Bradyrhizobium spp. that possess agricultural potential.</title>
        <authorList>
            <person name="Bromfield E.S.P."/>
            <person name="Cloutier S."/>
            <person name="Tambong J.T."/>
            <person name="Tran Thi T.V."/>
        </authorList>
    </citation>
    <scope>NUCLEOTIDE SEQUENCE [LARGE SCALE GENOMIC DNA]</scope>
    <source>
        <strain evidence="4 5">323S2</strain>
    </source>
</reference>
<accession>A0A7Z0QLD4</accession>
<evidence type="ECO:0000313" key="4">
    <source>
        <dbReference type="EMBL" id="UGX89572.1"/>
    </source>
</evidence>
<gene>
    <name evidence="4" type="ORF">G6321_00002110</name>
    <name evidence="3" type="ORF">G6321_52995</name>
</gene>
<feature type="region of interest" description="Disordered" evidence="2">
    <location>
        <begin position="26"/>
        <end position="49"/>
    </location>
</feature>